<reference evidence="1 2" key="1">
    <citation type="submission" date="2008-07" db="EMBL/GenBank/DDBJ databases">
        <authorList>
            <person name="El-Sayed N."/>
            <person name="Caler E."/>
            <person name="Inman J."/>
            <person name="Amedeo P."/>
            <person name="Hass B."/>
            <person name="Wortman J."/>
        </authorList>
    </citation>
    <scope>NUCLEOTIDE SEQUENCE [LARGE SCALE GENOMIC DNA]</scope>
    <source>
        <strain evidence="2">ATCC 50983 / TXsc</strain>
    </source>
</reference>
<dbReference type="InterPro" id="IPR036322">
    <property type="entry name" value="WD40_repeat_dom_sf"/>
</dbReference>
<dbReference type="OrthoDB" id="10268105at2759"/>
<dbReference type="OMA" id="TDECRCR"/>
<dbReference type="InterPro" id="IPR015943">
    <property type="entry name" value="WD40/YVTN_repeat-like_dom_sf"/>
</dbReference>
<dbReference type="EMBL" id="GG682368">
    <property type="protein sequence ID" value="EER03221.1"/>
    <property type="molecule type" value="Genomic_DNA"/>
</dbReference>
<dbReference type="AlphaFoldDB" id="C5LJA5"/>
<dbReference type="SUPFAM" id="SSF50978">
    <property type="entry name" value="WD40 repeat-like"/>
    <property type="match status" value="1"/>
</dbReference>
<name>C5LJA5_PERM5</name>
<organism evidence="2">
    <name type="scientific">Perkinsus marinus (strain ATCC 50983 / TXsc)</name>
    <dbReference type="NCBI Taxonomy" id="423536"/>
    <lineage>
        <taxon>Eukaryota</taxon>
        <taxon>Sar</taxon>
        <taxon>Alveolata</taxon>
        <taxon>Perkinsozoa</taxon>
        <taxon>Perkinsea</taxon>
        <taxon>Perkinsida</taxon>
        <taxon>Perkinsidae</taxon>
        <taxon>Perkinsus</taxon>
    </lineage>
</organism>
<dbReference type="InParanoid" id="C5LJA5"/>
<evidence type="ECO:0000313" key="2">
    <source>
        <dbReference type="Proteomes" id="UP000007800"/>
    </source>
</evidence>
<dbReference type="GeneID" id="9052160"/>
<dbReference type="InterPro" id="IPR049916">
    <property type="entry name" value="WDR72-like"/>
</dbReference>
<accession>C5LJA5</accession>
<gene>
    <name evidence="1" type="ORF">Pmar_PMAR019999</name>
</gene>
<dbReference type="GO" id="GO:0005737">
    <property type="term" value="C:cytoplasm"/>
    <property type="evidence" value="ECO:0007669"/>
    <property type="project" value="TreeGrafter"/>
</dbReference>
<dbReference type="Gene3D" id="2.130.10.10">
    <property type="entry name" value="YVTN repeat-like/Quinoprotein amine dehydrogenase"/>
    <property type="match status" value="1"/>
</dbReference>
<sequence length="292" mass="32798">MMLSDGQQQRAAEVGHRLLQAALSEGDSVAAETLIRGYTRLVARVWRPERRKSMLVETYRVYNAEPRRANMCLQILLRAGLHDPLEFISTFSDLAVEGDDGTTALLILLSLLHKYPQRLRRLVPEFAEAAVLRCLDPVFPLRRRNCLITATSALHEMVKTFPNTSFDQSTQRFAVAKDAVIIVYDLRTASKWRVFEGHSGDISAIAFDPTGAQLASYSAQDATLRIDQCGSTGFFGGILRVAGKLLLTRQLQHIQRGGTDECRCRVIWRSRSELLLTREDNTTVLMKTSDDD</sequence>
<keyword evidence="2" id="KW-1185">Reference proteome</keyword>
<protein>
    <submittedName>
        <fullName evidence="1">Uncharacterized protein</fullName>
    </submittedName>
</protein>
<dbReference type="PANTHER" id="PTHR44099">
    <property type="entry name" value="RABCONNECTIN-3B, ISOFORM A"/>
    <property type="match status" value="1"/>
</dbReference>
<dbReference type="PANTHER" id="PTHR44099:SF4">
    <property type="entry name" value="RABCONNECTIN-3B, ISOFORM A"/>
    <property type="match status" value="1"/>
</dbReference>
<dbReference type="RefSeq" id="XP_002771405.1">
    <property type="nucleotide sequence ID" value="XM_002771359.1"/>
</dbReference>
<proteinExistence type="predicted"/>
<evidence type="ECO:0000313" key="1">
    <source>
        <dbReference type="EMBL" id="EER03221.1"/>
    </source>
</evidence>
<dbReference type="Proteomes" id="UP000007800">
    <property type="component" value="Unassembled WGS sequence"/>
</dbReference>